<dbReference type="SUPFAM" id="SSF54593">
    <property type="entry name" value="Glyoxalase/Bleomycin resistance protein/Dihydroxybiphenyl dioxygenase"/>
    <property type="match status" value="1"/>
</dbReference>
<reference evidence="2" key="1">
    <citation type="submission" date="2023-03" db="EMBL/GenBank/DDBJ databases">
        <title>Andean soil-derived lignocellulolytic bacterial consortium as a source of novel taxa and putative plastic-active enzymes.</title>
        <authorList>
            <person name="Diaz-Garcia L."/>
            <person name="Chuvochina M."/>
            <person name="Feuerriegel G."/>
            <person name="Bunk B."/>
            <person name="Sproer C."/>
            <person name="Streit W.R."/>
            <person name="Rodriguez L.M."/>
            <person name="Overmann J."/>
            <person name="Jimenez D.J."/>
        </authorList>
    </citation>
    <scope>NUCLEOTIDE SEQUENCE</scope>
    <source>
        <strain evidence="2">MAG 2441</strain>
    </source>
</reference>
<accession>A0AA95F173</accession>
<dbReference type="Pfam" id="PF06983">
    <property type="entry name" value="3-dmu-9_3-mt"/>
    <property type="match status" value="1"/>
</dbReference>
<gene>
    <name evidence="2" type="ORF">P0Y55_06980</name>
</gene>
<dbReference type="Gene3D" id="3.10.180.10">
    <property type="entry name" value="2,3-Dihydroxybiphenyl 1,2-Dioxygenase, domain 1"/>
    <property type="match status" value="1"/>
</dbReference>
<feature type="domain" description="PhnB-like" evidence="1">
    <location>
        <begin position="5"/>
        <end position="133"/>
    </location>
</feature>
<dbReference type="Proteomes" id="UP001178662">
    <property type="component" value="Chromosome"/>
</dbReference>
<organism evidence="2 3">
    <name type="scientific">Candidatus Cohnella colombiensis</name>
    <dbReference type="NCBI Taxonomy" id="3121368"/>
    <lineage>
        <taxon>Bacteria</taxon>
        <taxon>Bacillati</taxon>
        <taxon>Bacillota</taxon>
        <taxon>Bacilli</taxon>
        <taxon>Bacillales</taxon>
        <taxon>Paenibacillaceae</taxon>
        <taxon>Cohnella</taxon>
    </lineage>
</organism>
<protein>
    <submittedName>
        <fullName evidence="2">VOC family protein</fullName>
    </submittedName>
</protein>
<dbReference type="InterPro" id="IPR029068">
    <property type="entry name" value="Glyas_Bleomycin-R_OHBP_Dase"/>
</dbReference>
<proteinExistence type="predicted"/>
<dbReference type="InterPro" id="IPR028973">
    <property type="entry name" value="PhnB-like"/>
</dbReference>
<evidence type="ECO:0000313" key="2">
    <source>
        <dbReference type="EMBL" id="WEK55782.1"/>
    </source>
</evidence>
<name>A0AA95F173_9BACL</name>
<dbReference type="EMBL" id="CP119317">
    <property type="protein sequence ID" value="WEK55782.1"/>
    <property type="molecule type" value="Genomic_DNA"/>
</dbReference>
<evidence type="ECO:0000259" key="1">
    <source>
        <dbReference type="Pfam" id="PF06983"/>
    </source>
</evidence>
<dbReference type="CDD" id="cd06588">
    <property type="entry name" value="PhnB_like"/>
    <property type="match status" value="1"/>
</dbReference>
<evidence type="ECO:0000313" key="3">
    <source>
        <dbReference type="Proteomes" id="UP001178662"/>
    </source>
</evidence>
<dbReference type="AlphaFoldDB" id="A0AA95F173"/>
<keyword evidence="3" id="KW-1185">Reference proteome</keyword>
<dbReference type="PANTHER" id="PTHR33990:SF1">
    <property type="entry name" value="PROTEIN YJDN"/>
    <property type="match status" value="1"/>
</dbReference>
<sequence length="139" mass="15836">MPLNPYLVFNGNTREVVQFYVEVFGLEQPNIMTFGSMPDNPEYPRPPEVDDLVMHTYLNIAGSSLMFSDNYPGMPFQQGNNFSLAYVVKDEDAIRHAYHKLKEGGKVEMELQATPWSGCYGSLIDKYGIHWQFSLEGES</sequence>
<dbReference type="PANTHER" id="PTHR33990">
    <property type="entry name" value="PROTEIN YJDN-RELATED"/>
    <property type="match status" value="1"/>
</dbReference>